<evidence type="ECO:0000313" key="2">
    <source>
        <dbReference type="Proteomes" id="UP000053105"/>
    </source>
</evidence>
<proteinExistence type="predicted"/>
<evidence type="ECO:0000313" key="1">
    <source>
        <dbReference type="EMBL" id="KOX71601.1"/>
    </source>
</evidence>
<keyword evidence="2" id="KW-1185">Reference proteome</keyword>
<sequence length="153" mass="18194">MFRETRILYSQKGTTGVCVYSESERFWFSLERNKQDVDVSRYVRIACILICICIEYTQKMLHPVKKHQQELLLHFTFILDVYKFCVDYKLMNLNNDDTFLALNPKIRTLFSDICGVLWSKIKTIEWIPECILYTQLALFPTKNLALEAFRSLF</sequence>
<dbReference type="AlphaFoldDB" id="A0A0N1ITB5"/>
<accession>A0A0N1ITB5</accession>
<organism evidence="1 2">
    <name type="scientific">Melipona quadrifasciata</name>
    <dbReference type="NCBI Taxonomy" id="166423"/>
    <lineage>
        <taxon>Eukaryota</taxon>
        <taxon>Metazoa</taxon>
        <taxon>Ecdysozoa</taxon>
        <taxon>Arthropoda</taxon>
        <taxon>Hexapoda</taxon>
        <taxon>Insecta</taxon>
        <taxon>Pterygota</taxon>
        <taxon>Neoptera</taxon>
        <taxon>Endopterygota</taxon>
        <taxon>Hymenoptera</taxon>
        <taxon>Apocrita</taxon>
        <taxon>Aculeata</taxon>
        <taxon>Apoidea</taxon>
        <taxon>Anthophila</taxon>
        <taxon>Apidae</taxon>
        <taxon>Melipona</taxon>
    </lineage>
</organism>
<protein>
    <submittedName>
        <fullName evidence="1">Uncharacterized protein</fullName>
    </submittedName>
</protein>
<dbReference type="Proteomes" id="UP000053105">
    <property type="component" value="Unassembled WGS sequence"/>
</dbReference>
<reference evidence="1 2" key="1">
    <citation type="submission" date="2015-07" db="EMBL/GenBank/DDBJ databases">
        <title>The genome of Melipona quadrifasciata.</title>
        <authorList>
            <person name="Pan H."/>
            <person name="Kapheim K."/>
        </authorList>
    </citation>
    <scope>NUCLEOTIDE SEQUENCE [LARGE SCALE GENOMIC DNA]</scope>
    <source>
        <strain evidence="1">0111107301</strain>
        <tissue evidence="1">Whole body</tissue>
    </source>
</reference>
<dbReference type="EMBL" id="KQ435834">
    <property type="protein sequence ID" value="KOX71601.1"/>
    <property type="molecule type" value="Genomic_DNA"/>
</dbReference>
<gene>
    <name evidence="1" type="ORF">WN51_02472</name>
</gene>
<name>A0A0N1ITB5_9HYME</name>